<protein>
    <submittedName>
        <fullName evidence="2">Uncharacterized protein</fullName>
    </submittedName>
</protein>
<reference evidence="2" key="3">
    <citation type="submission" date="2023-05" db="EMBL/GenBank/DDBJ databases">
        <authorList>
            <person name="Smith C.H."/>
        </authorList>
    </citation>
    <scope>NUCLEOTIDE SEQUENCE</scope>
    <source>
        <strain evidence="2">CHS0354</strain>
        <tissue evidence="2">Mantle</tissue>
    </source>
</reference>
<keyword evidence="1" id="KW-1133">Transmembrane helix</keyword>
<evidence type="ECO:0000313" key="3">
    <source>
        <dbReference type="Proteomes" id="UP001195483"/>
    </source>
</evidence>
<sequence length="77" mass="8629">MLYFFSEPKSNQDAILGGSIGGGVGLLTLILFVVGCYVCLTRRGVKKQMEEFQRIQHFCSFKRNCGWNMKSYAAVKG</sequence>
<reference evidence="2" key="2">
    <citation type="journal article" date="2021" name="Genome Biol. Evol.">
        <title>Developing a high-quality reference genome for a parasitic bivalve with doubly uniparental inheritance (Bivalvia: Unionida).</title>
        <authorList>
            <person name="Smith C.H."/>
        </authorList>
    </citation>
    <scope>NUCLEOTIDE SEQUENCE</scope>
    <source>
        <strain evidence="2">CHS0354</strain>
        <tissue evidence="2">Mantle</tissue>
    </source>
</reference>
<keyword evidence="1" id="KW-0472">Membrane</keyword>
<feature type="transmembrane region" description="Helical" evidence="1">
    <location>
        <begin position="20"/>
        <end position="40"/>
    </location>
</feature>
<comment type="caution">
    <text evidence="2">The sequence shown here is derived from an EMBL/GenBank/DDBJ whole genome shotgun (WGS) entry which is preliminary data.</text>
</comment>
<reference evidence="2" key="1">
    <citation type="journal article" date="2021" name="Genome Biol. Evol.">
        <title>A High-Quality Reference Genome for a Parasitic Bivalve with Doubly Uniparental Inheritance (Bivalvia: Unionida).</title>
        <authorList>
            <person name="Smith C.H."/>
        </authorList>
    </citation>
    <scope>NUCLEOTIDE SEQUENCE</scope>
    <source>
        <strain evidence="2">CHS0354</strain>
    </source>
</reference>
<dbReference type="AlphaFoldDB" id="A0AAE0S4C1"/>
<name>A0AAE0S4C1_9BIVA</name>
<evidence type="ECO:0000256" key="1">
    <source>
        <dbReference type="SAM" id="Phobius"/>
    </source>
</evidence>
<organism evidence="2 3">
    <name type="scientific">Potamilus streckersoni</name>
    <dbReference type="NCBI Taxonomy" id="2493646"/>
    <lineage>
        <taxon>Eukaryota</taxon>
        <taxon>Metazoa</taxon>
        <taxon>Spiralia</taxon>
        <taxon>Lophotrochozoa</taxon>
        <taxon>Mollusca</taxon>
        <taxon>Bivalvia</taxon>
        <taxon>Autobranchia</taxon>
        <taxon>Heteroconchia</taxon>
        <taxon>Palaeoheterodonta</taxon>
        <taxon>Unionida</taxon>
        <taxon>Unionoidea</taxon>
        <taxon>Unionidae</taxon>
        <taxon>Ambleminae</taxon>
        <taxon>Lampsilini</taxon>
        <taxon>Potamilus</taxon>
    </lineage>
</organism>
<proteinExistence type="predicted"/>
<keyword evidence="1" id="KW-0812">Transmembrane</keyword>
<gene>
    <name evidence="2" type="ORF">CHS0354_005701</name>
</gene>
<accession>A0AAE0S4C1</accession>
<dbReference type="EMBL" id="JAEAOA010000399">
    <property type="protein sequence ID" value="KAK3584843.1"/>
    <property type="molecule type" value="Genomic_DNA"/>
</dbReference>
<evidence type="ECO:0000313" key="2">
    <source>
        <dbReference type="EMBL" id="KAK3584843.1"/>
    </source>
</evidence>
<dbReference type="Proteomes" id="UP001195483">
    <property type="component" value="Unassembled WGS sequence"/>
</dbReference>
<keyword evidence="3" id="KW-1185">Reference proteome</keyword>